<dbReference type="EMBL" id="LVVL01000001">
    <property type="protein sequence ID" value="OAN15348.1"/>
    <property type="molecule type" value="Genomic_DNA"/>
</dbReference>
<keyword evidence="2" id="KW-1185">Reference proteome</keyword>
<evidence type="ECO:0000313" key="2">
    <source>
        <dbReference type="Proteomes" id="UP000078447"/>
    </source>
</evidence>
<gene>
    <name evidence="1" type="ORF">A3783_05275</name>
</gene>
<comment type="caution">
    <text evidence="1">The sequence shown here is derived from an EMBL/GenBank/DDBJ whole genome shotgun (WGS) entry which is preliminary data.</text>
</comment>
<reference evidence="1 2" key="1">
    <citation type="submission" date="2016-03" db="EMBL/GenBank/DDBJ databases">
        <authorList>
            <person name="Cho S.-Y."/>
            <person name="Lim S."/>
            <person name="Kim H."/>
            <person name="Soh E.H."/>
            <person name="Moon J.S."/>
        </authorList>
    </citation>
    <scope>NUCLEOTIDE SEQUENCE [LARGE SCALE GENOMIC DNA]</scope>
    <source>
        <strain evidence="1 2">KCTC 3810</strain>
    </source>
</reference>
<proteinExistence type="predicted"/>
<sequence>MSDRLQEALLAARAVIATRYPNCDAAVLAGSFVRGQATATSDLDLVIIDETVPSSYRESFIADGYPVEAFIHSSTTVLAFFQQDKKRGRPSMQRMMAEGTILRDHPVLTTLKHQAETELLAGPPVFSANEANLARYFLTDLLDDFIGVTDRTEGLGIAARLLEQATQFYLRAHGHWTGQGKWLIRSLAAVDPSEADQLTTAFEDYFRLDQKQAVIRLVERWLEQHGGRYFDGFSIGK</sequence>
<dbReference type="InterPro" id="IPR043519">
    <property type="entry name" value="NT_sf"/>
</dbReference>
<protein>
    <recommendedName>
        <fullName evidence="3">Nucleotidyltransferase domain-containing protein</fullName>
    </recommendedName>
</protein>
<dbReference type="Proteomes" id="UP000078447">
    <property type="component" value="Unassembled WGS sequence"/>
</dbReference>
<accession>A0ABX2VAU7</accession>
<name>A0ABX2VAU7_9BACL</name>
<dbReference type="SUPFAM" id="SSF81301">
    <property type="entry name" value="Nucleotidyltransferase"/>
    <property type="match status" value="1"/>
</dbReference>
<evidence type="ECO:0008006" key="3">
    <source>
        <dbReference type="Google" id="ProtNLM"/>
    </source>
</evidence>
<evidence type="ECO:0000313" key="1">
    <source>
        <dbReference type="EMBL" id="OAN15348.1"/>
    </source>
</evidence>
<organism evidence="1 2">
    <name type="scientific">Exiguobacterium undae</name>
    <dbReference type="NCBI Taxonomy" id="169177"/>
    <lineage>
        <taxon>Bacteria</taxon>
        <taxon>Bacillati</taxon>
        <taxon>Bacillota</taxon>
        <taxon>Bacilli</taxon>
        <taxon>Bacillales</taxon>
        <taxon>Bacillales Family XII. Incertae Sedis</taxon>
        <taxon>Exiguobacterium</taxon>
    </lineage>
</organism>
<dbReference type="CDD" id="cd05403">
    <property type="entry name" value="NT_KNTase_like"/>
    <property type="match status" value="1"/>
</dbReference>
<dbReference type="RefSeq" id="WP_028106204.1">
    <property type="nucleotide sequence ID" value="NZ_CP085018.1"/>
</dbReference>
<dbReference type="Gene3D" id="3.30.460.10">
    <property type="entry name" value="Beta Polymerase, domain 2"/>
    <property type="match status" value="1"/>
</dbReference>